<evidence type="ECO:0000256" key="1">
    <source>
        <dbReference type="SAM" id="Phobius"/>
    </source>
</evidence>
<gene>
    <name evidence="2" type="ordered locus">Glov_2154</name>
</gene>
<dbReference type="Proteomes" id="UP000002420">
    <property type="component" value="Chromosome"/>
</dbReference>
<keyword evidence="3" id="KW-1185">Reference proteome</keyword>
<dbReference type="RefSeq" id="WP_012470208.1">
    <property type="nucleotide sequence ID" value="NC_010814.1"/>
</dbReference>
<dbReference type="STRING" id="398767.Glov_2154"/>
<accession>B3E449</accession>
<dbReference type="Gene3D" id="3.30.700.10">
    <property type="entry name" value="Glycoprotein, Type 4 Pilin"/>
    <property type="match status" value="1"/>
</dbReference>
<proteinExistence type="predicted"/>
<dbReference type="OrthoDB" id="5397929at2"/>
<keyword evidence="1" id="KW-0472">Membrane</keyword>
<dbReference type="InterPro" id="IPR045584">
    <property type="entry name" value="Pilin-like"/>
</dbReference>
<dbReference type="AlphaFoldDB" id="B3E449"/>
<name>B3E449_TRIL1</name>
<dbReference type="SUPFAM" id="SSF54523">
    <property type="entry name" value="Pili subunits"/>
    <property type="match status" value="1"/>
</dbReference>
<sequence length="166" mass="18595">MNNRGFSLTELIVVIALISIMLAVATLNFNDWQKKYNIEGQVKEMLGDLTDVRTRAIATKQQHRVILNPTSYAFRRYSSEFDVNGTEVFSKNLKYSVQQLKSDGTYAAFTNTILSFDDRGYTNDWLTIAVGVGVGSPAYNCLGVSTARVNMGKINETLSPKKCEYQ</sequence>
<evidence type="ECO:0000313" key="2">
    <source>
        <dbReference type="EMBL" id="ACD95870.1"/>
    </source>
</evidence>
<keyword evidence="1" id="KW-0812">Transmembrane</keyword>
<protein>
    <recommendedName>
        <fullName evidence="4">Prepilin-type N-terminal cleavage/methylation domain-containing protein</fullName>
    </recommendedName>
</protein>
<dbReference type="KEGG" id="glo:Glov_2154"/>
<evidence type="ECO:0000313" key="3">
    <source>
        <dbReference type="Proteomes" id="UP000002420"/>
    </source>
</evidence>
<dbReference type="EMBL" id="CP001089">
    <property type="protein sequence ID" value="ACD95870.1"/>
    <property type="molecule type" value="Genomic_DNA"/>
</dbReference>
<dbReference type="Pfam" id="PF07963">
    <property type="entry name" value="N_methyl"/>
    <property type="match status" value="1"/>
</dbReference>
<organism evidence="2 3">
    <name type="scientific">Trichlorobacter lovleyi (strain ATCC BAA-1151 / DSM 17278 / SZ)</name>
    <name type="common">Geobacter lovleyi</name>
    <dbReference type="NCBI Taxonomy" id="398767"/>
    <lineage>
        <taxon>Bacteria</taxon>
        <taxon>Pseudomonadati</taxon>
        <taxon>Thermodesulfobacteriota</taxon>
        <taxon>Desulfuromonadia</taxon>
        <taxon>Geobacterales</taxon>
        <taxon>Geobacteraceae</taxon>
        <taxon>Trichlorobacter</taxon>
    </lineage>
</organism>
<dbReference type="InterPro" id="IPR012902">
    <property type="entry name" value="N_methyl_site"/>
</dbReference>
<keyword evidence="1" id="KW-1133">Transmembrane helix</keyword>
<reference evidence="2 3" key="1">
    <citation type="submission" date="2008-05" db="EMBL/GenBank/DDBJ databases">
        <title>Complete sequence of chromosome of Geobacter lovleyi SZ.</title>
        <authorList>
            <consortium name="US DOE Joint Genome Institute"/>
            <person name="Lucas S."/>
            <person name="Copeland A."/>
            <person name="Lapidus A."/>
            <person name="Glavina del Rio T."/>
            <person name="Dalin E."/>
            <person name="Tice H."/>
            <person name="Bruce D."/>
            <person name="Goodwin L."/>
            <person name="Pitluck S."/>
            <person name="Chertkov O."/>
            <person name="Meincke L."/>
            <person name="Brettin T."/>
            <person name="Detter J.C."/>
            <person name="Han C."/>
            <person name="Tapia R."/>
            <person name="Kuske C.R."/>
            <person name="Schmutz J."/>
            <person name="Larimer F."/>
            <person name="Land M."/>
            <person name="Hauser L."/>
            <person name="Kyrpides N."/>
            <person name="Mikhailova N."/>
            <person name="Sung Y."/>
            <person name="Fletcher K.E."/>
            <person name="Ritalahti K.M."/>
            <person name="Loeffler F.E."/>
            <person name="Richardson P."/>
        </authorList>
    </citation>
    <scope>NUCLEOTIDE SEQUENCE [LARGE SCALE GENOMIC DNA]</scope>
    <source>
        <strain evidence="3">ATCC BAA-1151 / DSM 17278 / SZ</strain>
    </source>
</reference>
<dbReference type="eggNOG" id="COG4970">
    <property type="taxonomic scope" value="Bacteria"/>
</dbReference>
<dbReference type="HOGENOM" id="CLU_135534_0_0_7"/>
<dbReference type="NCBIfam" id="TIGR02532">
    <property type="entry name" value="IV_pilin_GFxxxE"/>
    <property type="match status" value="1"/>
</dbReference>
<evidence type="ECO:0008006" key="4">
    <source>
        <dbReference type="Google" id="ProtNLM"/>
    </source>
</evidence>
<feature type="transmembrane region" description="Helical" evidence="1">
    <location>
        <begin position="6"/>
        <end position="29"/>
    </location>
</feature>